<dbReference type="Proteomes" id="UP000469011">
    <property type="component" value="Unassembled WGS sequence"/>
</dbReference>
<dbReference type="Pfam" id="PF00561">
    <property type="entry name" value="Abhydrolase_1"/>
    <property type="match status" value="1"/>
</dbReference>
<dbReference type="PANTHER" id="PTHR43798">
    <property type="entry name" value="MONOACYLGLYCEROL LIPASE"/>
    <property type="match status" value="1"/>
</dbReference>
<dbReference type="EMBL" id="JAAAMG010000007">
    <property type="protein sequence ID" value="NDW04971.1"/>
    <property type="molecule type" value="Genomic_DNA"/>
</dbReference>
<feature type="domain" description="AB hydrolase-1" evidence="3">
    <location>
        <begin position="23"/>
        <end position="262"/>
    </location>
</feature>
<dbReference type="SUPFAM" id="SSF53474">
    <property type="entry name" value="alpha/beta-Hydrolases"/>
    <property type="match status" value="1"/>
</dbReference>
<dbReference type="PANTHER" id="PTHR43798:SF33">
    <property type="entry name" value="HYDROLASE, PUTATIVE (AFU_ORTHOLOGUE AFUA_2G14860)-RELATED"/>
    <property type="match status" value="1"/>
</dbReference>
<dbReference type="GO" id="GO:0016020">
    <property type="term" value="C:membrane"/>
    <property type="evidence" value="ECO:0007669"/>
    <property type="project" value="TreeGrafter"/>
</dbReference>
<evidence type="ECO:0000313" key="4">
    <source>
        <dbReference type="EMBL" id="NDW04971.1"/>
    </source>
</evidence>
<comment type="caution">
    <text evidence="4">The sequence shown here is derived from an EMBL/GenBank/DDBJ whole genome shotgun (WGS) entry which is preliminary data.</text>
</comment>
<dbReference type="PRINTS" id="PR00111">
    <property type="entry name" value="ABHYDROLASE"/>
</dbReference>
<reference evidence="4 5" key="1">
    <citation type="submission" date="2020-01" db="EMBL/GenBank/DDBJ databases">
        <title>Jiella pacifica sp. nov.</title>
        <authorList>
            <person name="Xue Z."/>
            <person name="Zhu S."/>
            <person name="Chen J."/>
            <person name="Yang J."/>
        </authorList>
    </citation>
    <scope>NUCLEOTIDE SEQUENCE [LARGE SCALE GENOMIC DNA]</scope>
    <source>
        <strain evidence="4 5">40Bstr34</strain>
    </source>
</reference>
<name>A0A6N9T1D9_9HYPH</name>
<dbReference type="InterPro" id="IPR002410">
    <property type="entry name" value="Peptidase_S33"/>
</dbReference>
<organism evidence="4 5">
    <name type="scientific">Jiella pacifica</name>
    <dbReference type="NCBI Taxonomy" id="2696469"/>
    <lineage>
        <taxon>Bacteria</taxon>
        <taxon>Pseudomonadati</taxon>
        <taxon>Pseudomonadota</taxon>
        <taxon>Alphaproteobacteria</taxon>
        <taxon>Hyphomicrobiales</taxon>
        <taxon>Aurantimonadaceae</taxon>
        <taxon>Jiella</taxon>
    </lineage>
</organism>
<comment type="similarity">
    <text evidence="1">Belongs to the peptidase S33 family.</text>
</comment>
<accession>A0A6N9T1D9</accession>
<evidence type="ECO:0000256" key="1">
    <source>
        <dbReference type="ARBA" id="ARBA00010088"/>
    </source>
</evidence>
<dbReference type="GO" id="GO:0008233">
    <property type="term" value="F:peptidase activity"/>
    <property type="evidence" value="ECO:0007669"/>
    <property type="project" value="InterPro"/>
</dbReference>
<protein>
    <submittedName>
        <fullName evidence="4">Alpha/beta fold hydrolase</fullName>
    </submittedName>
</protein>
<dbReference type="InterPro" id="IPR000073">
    <property type="entry name" value="AB_hydrolase_1"/>
</dbReference>
<dbReference type="AlphaFoldDB" id="A0A6N9T1D9"/>
<dbReference type="GO" id="GO:0006508">
    <property type="term" value="P:proteolysis"/>
    <property type="evidence" value="ECO:0007669"/>
    <property type="project" value="InterPro"/>
</dbReference>
<dbReference type="Gene3D" id="3.40.50.1820">
    <property type="entry name" value="alpha/beta hydrolase"/>
    <property type="match status" value="1"/>
</dbReference>
<evidence type="ECO:0000256" key="2">
    <source>
        <dbReference type="ARBA" id="ARBA00022801"/>
    </source>
</evidence>
<sequence length="291" mass="32252">MPTMHLNGARFVYDEAGRSDAEPFVAIHGGRGIGDRFGEYDAWLPLADEYRVMAYDQRGCGESSLTPPYSFEQFADDLEAIRLEHFGARRIILQGGSFGGMIALTYAVKYPQGASRLILRGTAASHHNEDDAFETFKARIHKAPSASVAMLRKVFSDTVIDDTELRLIWLALQPLYFERFDPDAALERVRKMRFHAETHNALFKERSYDLRDRLAEIAVPTLVIVGAEDWICPPNHSRLIAEAIPAAELFEVEGANHAIHFEANEAVIARTRDFLSRTGPAGAAAATGSGS</sequence>
<keyword evidence="5" id="KW-1185">Reference proteome</keyword>
<dbReference type="InterPro" id="IPR050266">
    <property type="entry name" value="AB_hydrolase_sf"/>
</dbReference>
<evidence type="ECO:0000313" key="5">
    <source>
        <dbReference type="Proteomes" id="UP000469011"/>
    </source>
</evidence>
<proteinExistence type="inferred from homology"/>
<dbReference type="InterPro" id="IPR029058">
    <property type="entry name" value="AB_hydrolase_fold"/>
</dbReference>
<keyword evidence="2 4" id="KW-0378">Hydrolase</keyword>
<dbReference type="PRINTS" id="PR00793">
    <property type="entry name" value="PROAMNOPTASE"/>
</dbReference>
<gene>
    <name evidence="4" type="ORF">GTK09_11060</name>
</gene>
<evidence type="ECO:0000259" key="3">
    <source>
        <dbReference type="Pfam" id="PF00561"/>
    </source>
</evidence>